<name>A0ABY7PLE9_9BACT</name>
<organism evidence="1 2">
    <name type="scientific">Hymenobacter yonginensis</name>
    <dbReference type="NCBI Taxonomy" id="748197"/>
    <lineage>
        <taxon>Bacteria</taxon>
        <taxon>Pseudomonadati</taxon>
        <taxon>Bacteroidota</taxon>
        <taxon>Cytophagia</taxon>
        <taxon>Cytophagales</taxon>
        <taxon>Hymenobacteraceae</taxon>
        <taxon>Hymenobacter</taxon>
    </lineage>
</organism>
<dbReference type="EMBL" id="CP115396">
    <property type="protein sequence ID" value="WBO83529.1"/>
    <property type="molecule type" value="Genomic_DNA"/>
</dbReference>
<accession>A0ABY7PLE9</accession>
<dbReference type="Proteomes" id="UP001211872">
    <property type="component" value="Chromosome"/>
</dbReference>
<evidence type="ECO:0008006" key="3">
    <source>
        <dbReference type="Google" id="ProtNLM"/>
    </source>
</evidence>
<sequence>MAALEPPRLLFPRRLRRNFRFNLSALAGYCVELSCKIRGFLMQVKRCPKNRLIFFLPAAENPGKSGSNLLIAFVKQAATLAEEIFTFFFGGYCIMA</sequence>
<gene>
    <name evidence="1" type="ORF">O9Z63_14210</name>
</gene>
<dbReference type="RefSeq" id="WP_270125914.1">
    <property type="nucleotide sequence ID" value="NZ_CP115396.1"/>
</dbReference>
<keyword evidence="2" id="KW-1185">Reference proteome</keyword>
<evidence type="ECO:0000313" key="1">
    <source>
        <dbReference type="EMBL" id="WBO83529.1"/>
    </source>
</evidence>
<reference evidence="1 2" key="1">
    <citation type="journal article" date="2011" name="Int. J. Syst. Evol. Microbiol.">
        <title>Hymenobacter yonginensis sp. nov., isolated from a mesotrophic artificial lake.</title>
        <authorList>
            <person name="Joung Y."/>
            <person name="Cho S.H."/>
            <person name="Kim H."/>
            <person name="Kim S.B."/>
            <person name="Joh K."/>
        </authorList>
    </citation>
    <scope>NUCLEOTIDE SEQUENCE [LARGE SCALE GENOMIC DNA]</scope>
    <source>
        <strain evidence="1 2">KCTC 22745</strain>
    </source>
</reference>
<evidence type="ECO:0000313" key="2">
    <source>
        <dbReference type="Proteomes" id="UP001211872"/>
    </source>
</evidence>
<protein>
    <recommendedName>
        <fullName evidence="3">Transposase DDE domain-containing protein</fullName>
    </recommendedName>
</protein>
<proteinExistence type="predicted"/>